<dbReference type="PANTHER" id="PTHR47926">
    <property type="entry name" value="PENTATRICOPEPTIDE REPEAT-CONTAINING PROTEIN"/>
    <property type="match status" value="1"/>
</dbReference>
<protein>
    <submittedName>
        <fullName evidence="2">Pentatricopeptide repeat-containing protein At1g09220, mitochondrial</fullName>
    </submittedName>
</protein>
<keyword evidence="1" id="KW-1185">Reference proteome</keyword>
<dbReference type="InterPro" id="IPR046960">
    <property type="entry name" value="PPR_At4g14850-like_plant"/>
</dbReference>
<dbReference type="NCBIfam" id="TIGR00756">
    <property type="entry name" value="PPR"/>
    <property type="match status" value="5"/>
</dbReference>
<accession>A0A1U8QB81</accession>
<organism evidence="1 2">
    <name type="scientific">Nelumbo nucifera</name>
    <name type="common">Sacred lotus</name>
    <dbReference type="NCBI Taxonomy" id="4432"/>
    <lineage>
        <taxon>Eukaryota</taxon>
        <taxon>Viridiplantae</taxon>
        <taxon>Streptophyta</taxon>
        <taxon>Embryophyta</taxon>
        <taxon>Tracheophyta</taxon>
        <taxon>Spermatophyta</taxon>
        <taxon>Magnoliopsida</taxon>
        <taxon>Proteales</taxon>
        <taxon>Nelumbonaceae</taxon>
        <taxon>Nelumbo</taxon>
    </lineage>
</organism>
<proteinExistence type="predicted"/>
<dbReference type="PANTHER" id="PTHR47926:SF460">
    <property type="entry name" value="OS01G0815900 PROTEIN"/>
    <property type="match status" value="1"/>
</dbReference>
<dbReference type="OrthoDB" id="1879205at2759"/>
<dbReference type="eggNOG" id="KOG4197">
    <property type="taxonomic scope" value="Eukaryota"/>
</dbReference>
<dbReference type="InterPro" id="IPR046848">
    <property type="entry name" value="E_motif"/>
</dbReference>
<evidence type="ECO:0000313" key="1">
    <source>
        <dbReference type="Proteomes" id="UP000189703"/>
    </source>
</evidence>
<dbReference type="InterPro" id="IPR002885">
    <property type="entry name" value="PPR_rpt"/>
</dbReference>
<dbReference type="GeneID" id="104613448"/>
<dbReference type="Proteomes" id="UP000189703">
    <property type="component" value="Unplaced"/>
</dbReference>
<dbReference type="Pfam" id="PF20431">
    <property type="entry name" value="E_motif"/>
    <property type="match status" value="1"/>
</dbReference>
<dbReference type="Gene3D" id="1.25.40.10">
    <property type="entry name" value="Tetratricopeptide repeat domain"/>
    <property type="match status" value="3"/>
</dbReference>
<dbReference type="Pfam" id="PF13041">
    <property type="entry name" value="PPR_2"/>
    <property type="match status" value="1"/>
</dbReference>
<dbReference type="KEGG" id="nnu:104613448"/>
<dbReference type="OMA" id="MSNIFCG"/>
<evidence type="ECO:0000313" key="2">
    <source>
        <dbReference type="RefSeq" id="XP_019056033.1"/>
    </source>
</evidence>
<dbReference type="PROSITE" id="PS51375">
    <property type="entry name" value="PPR"/>
    <property type="match status" value="2"/>
</dbReference>
<dbReference type="InterPro" id="IPR011990">
    <property type="entry name" value="TPR-like_helical_dom_sf"/>
</dbReference>
<dbReference type="FunFam" id="1.25.40.10:FF:001213">
    <property type="entry name" value="Pentatricopeptide repeat-containing protein, mitochondrial"/>
    <property type="match status" value="1"/>
</dbReference>
<dbReference type="AlphaFoldDB" id="A0A1U8QB81"/>
<gene>
    <name evidence="2" type="primary">LOC104613448</name>
</gene>
<dbReference type="Pfam" id="PF12854">
    <property type="entry name" value="PPR_1"/>
    <property type="match status" value="1"/>
</dbReference>
<name>A0A1U8QB81_NELNU</name>
<reference evidence="2" key="1">
    <citation type="submission" date="2025-08" db="UniProtKB">
        <authorList>
            <consortium name="RefSeq"/>
        </authorList>
    </citation>
    <scope>IDENTIFICATION</scope>
</reference>
<dbReference type="RefSeq" id="XP_019056033.1">
    <property type="nucleotide sequence ID" value="XM_019200488.1"/>
</dbReference>
<dbReference type="GO" id="GO:0003723">
    <property type="term" value="F:RNA binding"/>
    <property type="evidence" value="ECO:0007669"/>
    <property type="project" value="InterPro"/>
</dbReference>
<dbReference type="Pfam" id="PF01535">
    <property type="entry name" value="PPR"/>
    <property type="match status" value="5"/>
</dbReference>
<dbReference type="GO" id="GO:0009451">
    <property type="term" value="P:RNA modification"/>
    <property type="evidence" value="ECO:0007669"/>
    <property type="project" value="InterPro"/>
</dbReference>
<sequence>MKLSRAISCLFSINSCSMTPTKRPLKNLIIRQYVKELHTYHIRDESYSGPVQQRLLSLLLKQPTRCQCLQIHSQFITTGLHQCKIDNTGMMIWNMLLREYSLDNFPEEALELYKQMKETLASSYSSSLADSFTYSFLLKACASSHQPIKGNQVHAHIFKVGFGFHLYVQTALVNMYSICGCLGEAKRVFYEMPERNSVSWNSMITGLTNWGELNMAQALFDDMPNRTVVSWTVMIDGYTRMNRPLESLIYFCKMLVEDGIKPNEITILAIFPAISNLGLLEFCQSIHAYSEKNGFMASEIRITNSLIDAYAKCGCIESAFRVFEEVSTERRSLVSWTSIISVFAMHGMAEEAVKWFEEMEKIGLRPNRITFLGVLNACSHGGLVNEGLKFFYKMVSEYGVVPDIKHYGCLIDMLGRAGRLDEAEKMVLKVPKDVINVVVWRILLGACSFHGNVDMGERVMRKILEMERGYGGDYVLLSNIFSSVGRYEDAERVRRLMDERNAFKIPGLSLI</sequence>
<dbReference type="FunCoup" id="A0A1U8QB81">
    <property type="interactions" value="530"/>
</dbReference>
<dbReference type="FunFam" id="1.25.40.10:FF:000348">
    <property type="entry name" value="Pentatricopeptide repeat-containing protein chloroplastic"/>
    <property type="match status" value="1"/>
</dbReference>